<evidence type="ECO:0000313" key="3">
    <source>
        <dbReference type="EMBL" id="OGD35552.1"/>
    </source>
</evidence>
<keyword evidence="2" id="KW-1133">Transmembrane helix</keyword>
<evidence type="ECO:0000313" key="4">
    <source>
        <dbReference type="Proteomes" id="UP000178395"/>
    </source>
</evidence>
<dbReference type="Proteomes" id="UP000178395">
    <property type="component" value="Unassembled WGS sequence"/>
</dbReference>
<reference evidence="3 4" key="1">
    <citation type="journal article" date="2016" name="Nat. Commun.">
        <title>Thousands of microbial genomes shed light on interconnected biogeochemical processes in an aquifer system.</title>
        <authorList>
            <person name="Anantharaman K."/>
            <person name="Brown C.T."/>
            <person name="Hug L.A."/>
            <person name="Sharon I."/>
            <person name="Castelle C.J."/>
            <person name="Probst A.J."/>
            <person name="Thomas B.C."/>
            <person name="Singh A."/>
            <person name="Wilkins M.J."/>
            <person name="Karaoz U."/>
            <person name="Brodie E.L."/>
            <person name="Williams K.H."/>
            <person name="Hubbard S.S."/>
            <person name="Banfield J.F."/>
        </authorList>
    </citation>
    <scope>NUCLEOTIDE SEQUENCE [LARGE SCALE GENOMIC DNA]</scope>
</reference>
<keyword evidence="2" id="KW-0472">Membrane</keyword>
<sequence length="104" mass="10978">MENQQMPELQTPQTAGKTIWIIVAAVIGAAVIAALIWWQFAQAPEAPVPPAAAPEVEAPAPPPAPPAVAPEEDTTTSIQQDLETVDLGDLEQEFKQIDADAGEL</sequence>
<name>A0A1F5BY55_9BACT</name>
<gene>
    <name evidence="3" type="ORF">A2W39_00715</name>
</gene>
<evidence type="ECO:0000256" key="1">
    <source>
        <dbReference type="SAM" id="MobiDB-lite"/>
    </source>
</evidence>
<comment type="caution">
    <text evidence="3">The sequence shown here is derived from an EMBL/GenBank/DDBJ whole genome shotgun (WGS) entry which is preliminary data.</text>
</comment>
<proteinExistence type="predicted"/>
<dbReference type="AlphaFoldDB" id="A0A1F5BY55"/>
<feature type="region of interest" description="Disordered" evidence="1">
    <location>
        <begin position="46"/>
        <end position="81"/>
    </location>
</feature>
<evidence type="ECO:0000256" key="2">
    <source>
        <dbReference type="SAM" id="Phobius"/>
    </source>
</evidence>
<feature type="transmembrane region" description="Helical" evidence="2">
    <location>
        <begin position="20"/>
        <end position="40"/>
    </location>
</feature>
<protein>
    <submittedName>
        <fullName evidence="3">Uncharacterized protein</fullName>
    </submittedName>
</protein>
<keyword evidence="2" id="KW-0812">Transmembrane</keyword>
<accession>A0A1F5BY55</accession>
<organism evidence="3 4">
    <name type="scientific">Candidatus Azambacteria bacterium RIFCSPHIGHO2_01_46_10</name>
    <dbReference type="NCBI Taxonomy" id="1797293"/>
    <lineage>
        <taxon>Bacteria</taxon>
        <taxon>Candidatus Azamiibacteriota</taxon>
    </lineage>
</organism>
<feature type="compositionally biased region" description="Pro residues" evidence="1">
    <location>
        <begin position="59"/>
        <end position="68"/>
    </location>
</feature>
<dbReference type="EMBL" id="MEYJ01000032">
    <property type="protein sequence ID" value="OGD35552.1"/>
    <property type="molecule type" value="Genomic_DNA"/>
</dbReference>